<dbReference type="CDD" id="cd01055">
    <property type="entry name" value="Nonheme_Ferritin"/>
    <property type="match status" value="1"/>
</dbReference>
<keyword evidence="1" id="KW-0409">Iron storage</keyword>
<keyword evidence="8" id="KW-1185">Reference proteome</keyword>
<dbReference type="InterPro" id="IPR041719">
    <property type="entry name" value="Ferritin_prok"/>
</dbReference>
<sequence>MKSRRKIFQKRNGGKSMLSEKDAMKSRRKIFQKRNGGKSMLSEKMEEALNEQINKELYSSYLYLAMSAYSSSVGLPGFAHWFRVQVEEENIHAMKLFDYVNNQGGRVRLKEIKEPPMEFGTAMNMFQQTLKHEQFITRSIHELVELANAEKDEATASFLQWYVEEQVEEEENDNEIIAKLRGVDKNEYVIPSVDQELAKRLPPR</sequence>
<organism evidence="7 8">
    <name type="scientific">Methanosarcina vacuolata Z-761</name>
    <dbReference type="NCBI Taxonomy" id="1434123"/>
    <lineage>
        <taxon>Archaea</taxon>
        <taxon>Methanobacteriati</taxon>
        <taxon>Methanobacteriota</taxon>
        <taxon>Stenosarchaea group</taxon>
        <taxon>Methanomicrobia</taxon>
        <taxon>Methanosarcinales</taxon>
        <taxon>Methanosarcinaceae</taxon>
        <taxon>Methanosarcina</taxon>
    </lineage>
</organism>
<dbReference type="GO" id="GO:0004322">
    <property type="term" value="F:ferroxidase activity"/>
    <property type="evidence" value="ECO:0007669"/>
    <property type="project" value="TreeGrafter"/>
</dbReference>
<evidence type="ECO:0000256" key="3">
    <source>
        <dbReference type="ARBA" id="ARBA00023002"/>
    </source>
</evidence>
<name>A0A0E3Q7I8_9EURY</name>
<evidence type="ECO:0000256" key="4">
    <source>
        <dbReference type="ARBA" id="ARBA00023004"/>
    </source>
</evidence>
<dbReference type="Proteomes" id="UP000033096">
    <property type="component" value="Chromosome"/>
</dbReference>
<accession>A0A0E3Q7I8</accession>
<evidence type="ECO:0000256" key="5">
    <source>
        <dbReference type="SAM" id="MobiDB-lite"/>
    </source>
</evidence>
<keyword evidence="4" id="KW-0408">Iron</keyword>
<dbReference type="InterPro" id="IPR008331">
    <property type="entry name" value="Ferritin_DPS_dom"/>
</dbReference>
<evidence type="ECO:0000313" key="8">
    <source>
        <dbReference type="Proteomes" id="UP000033096"/>
    </source>
</evidence>
<dbReference type="InterPro" id="IPR009040">
    <property type="entry name" value="Ferritin-like_diiron"/>
</dbReference>
<gene>
    <name evidence="7" type="ORF">MSVAZ_3351</name>
</gene>
<dbReference type="InterPro" id="IPR001519">
    <property type="entry name" value="Ferritin"/>
</dbReference>
<dbReference type="Gene3D" id="1.20.1260.10">
    <property type="match status" value="1"/>
</dbReference>
<dbReference type="PANTHER" id="PTHR11431:SF127">
    <property type="entry name" value="BACTERIAL NON-HEME FERRITIN"/>
    <property type="match status" value="1"/>
</dbReference>
<dbReference type="Pfam" id="PF00210">
    <property type="entry name" value="Ferritin"/>
    <property type="match status" value="1"/>
</dbReference>
<dbReference type="HOGENOM" id="CLU_065681_1_2_2"/>
<evidence type="ECO:0000256" key="2">
    <source>
        <dbReference type="ARBA" id="ARBA00022723"/>
    </source>
</evidence>
<dbReference type="GO" id="GO:0006826">
    <property type="term" value="P:iron ion transport"/>
    <property type="evidence" value="ECO:0007669"/>
    <property type="project" value="InterPro"/>
</dbReference>
<dbReference type="PROSITE" id="PS50905">
    <property type="entry name" value="FERRITIN_LIKE"/>
    <property type="match status" value="1"/>
</dbReference>
<dbReference type="InterPro" id="IPR012347">
    <property type="entry name" value="Ferritin-like"/>
</dbReference>
<dbReference type="FunFam" id="1.20.1260.10:FF:000001">
    <property type="entry name" value="Non-heme ferritin"/>
    <property type="match status" value="1"/>
</dbReference>
<dbReference type="GO" id="GO:0008198">
    <property type="term" value="F:ferrous iron binding"/>
    <property type="evidence" value="ECO:0007669"/>
    <property type="project" value="TreeGrafter"/>
</dbReference>
<keyword evidence="2" id="KW-0479">Metal-binding</keyword>
<dbReference type="STRING" id="1434123.MSVAZ_3351"/>
<dbReference type="EMBL" id="CP009520">
    <property type="protein sequence ID" value="AKB45620.1"/>
    <property type="molecule type" value="Genomic_DNA"/>
</dbReference>
<evidence type="ECO:0000313" key="7">
    <source>
        <dbReference type="EMBL" id="AKB45620.1"/>
    </source>
</evidence>
<dbReference type="InterPro" id="IPR009078">
    <property type="entry name" value="Ferritin-like_SF"/>
</dbReference>
<reference evidence="7 8" key="1">
    <citation type="submission" date="2014-07" db="EMBL/GenBank/DDBJ databases">
        <title>Methanogenic archaea and the global carbon cycle.</title>
        <authorList>
            <person name="Henriksen J.R."/>
            <person name="Luke J."/>
            <person name="Reinhart S."/>
            <person name="Benedict M.N."/>
            <person name="Youngblut N.D."/>
            <person name="Metcalf M.E."/>
            <person name="Whitaker R.J."/>
            <person name="Metcalf W.W."/>
        </authorList>
    </citation>
    <scope>NUCLEOTIDE SEQUENCE [LARGE SCALE GENOMIC DNA]</scope>
    <source>
        <strain evidence="7 8">Z-761</strain>
    </source>
</reference>
<dbReference type="GO" id="GO:0042802">
    <property type="term" value="F:identical protein binding"/>
    <property type="evidence" value="ECO:0007669"/>
    <property type="project" value="UniProtKB-ARBA"/>
</dbReference>
<feature type="compositionally biased region" description="Basic residues" evidence="5">
    <location>
        <begin position="1"/>
        <end position="13"/>
    </location>
</feature>
<protein>
    <submittedName>
        <fullName evidence="7">Ferritin-like protein 2</fullName>
    </submittedName>
</protein>
<dbReference type="KEGG" id="mvc:MSVAZ_3351"/>
<dbReference type="PATRIC" id="fig|1434123.4.peg.4113"/>
<feature type="domain" description="Ferritin-like diiron" evidence="6">
    <location>
        <begin position="39"/>
        <end position="184"/>
    </location>
</feature>
<dbReference type="SUPFAM" id="SSF47240">
    <property type="entry name" value="Ferritin-like"/>
    <property type="match status" value="1"/>
</dbReference>
<dbReference type="AlphaFoldDB" id="A0A0E3Q7I8"/>
<proteinExistence type="predicted"/>
<dbReference type="GO" id="GO:0006879">
    <property type="term" value="P:intracellular iron ion homeostasis"/>
    <property type="evidence" value="ECO:0007669"/>
    <property type="project" value="UniProtKB-KW"/>
</dbReference>
<dbReference type="GO" id="GO:0005829">
    <property type="term" value="C:cytosol"/>
    <property type="evidence" value="ECO:0007669"/>
    <property type="project" value="TreeGrafter"/>
</dbReference>
<feature type="region of interest" description="Disordered" evidence="5">
    <location>
        <begin position="1"/>
        <end position="28"/>
    </location>
</feature>
<dbReference type="PANTHER" id="PTHR11431">
    <property type="entry name" value="FERRITIN"/>
    <property type="match status" value="1"/>
</dbReference>
<keyword evidence="3" id="KW-0560">Oxidoreductase</keyword>
<evidence type="ECO:0000256" key="1">
    <source>
        <dbReference type="ARBA" id="ARBA00022434"/>
    </source>
</evidence>
<evidence type="ECO:0000259" key="6">
    <source>
        <dbReference type="PROSITE" id="PS50905"/>
    </source>
</evidence>
<dbReference type="GO" id="GO:0008199">
    <property type="term" value="F:ferric iron binding"/>
    <property type="evidence" value="ECO:0007669"/>
    <property type="project" value="InterPro"/>
</dbReference>